<reference evidence="2" key="2">
    <citation type="submission" date="2018-03" db="EMBL/GenBank/DDBJ databases">
        <authorList>
            <person name="Derbyshire K."/>
            <person name="Gray T.A."/>
            <person name="Champion M."/>
        </authorList>
    </citation>
    <scope>NUCLEOTIDE SEQUENCE [LARGE SCALE GENOMIC DNA]</scope>
    <source>
        <strain evidence="2">MKD8</strain>
    </source>
</reference>
<dbReference type="RefSeq" id="WP_003892979.1">
    <property type="nucleotide sequence ID" value="NZ_CP027541.1"/>
</dbReference>
<organism evidence="1 2">
    <name type="scientific">Mycolicibacterium smegmatis (strain MKD8)</name>
    <name type="common">Mycobacterium smegmatis</name>
    <dbReference type="NCBI Taxonomy" id="1214915"/>
    <lineage>
        <taxon>Bacteria</taxon>
        <taxon>Bacillati</taxon>
        <taxon>Actinomycetota</taxon>
        <taxon>Actinomycetes</taxon>
        <taxon>Mycobacteriales</taxon>
        <taxon>Mycobacteriaceae</taxon>
        <taxon>Mycolicibacterium</taxon>
    </lineage>
</organism>
<sequence length="266" mass="28726">MTATVFDEGNSLTSIVNGVDALGIAVSEPVLGETRLYQRLRSARKTAETAYEDALSRLRLAPLEDFDTAQEDLIAASLSMSAISQGVDRALLRASTHRLQAAVYDSLHTWEAEIVERFNEVVSQYNLNELAGHLPNFSDPASINVLSLTQAQGAAIDAWRAAVNELRPLWRLYRHMARFNGHTIGPADVNDLSANLFTACVLGNPGSFGRADTAATIMASAVFGSDATTRYAQLLPFVIPTMSGYDLHLSTADDASAIRRSIQPGS</sequence>
<accession>A0A2U9PLL5</accession>
<dbReference type="AlphaFoldDB" id="A0A2U9PLL5"/>
<dbReference type="EMBL" id="CP027541">
    <property type="protein sequence ID" value="AWT52586.1"/>
    <property type="molecule type" value="Genomic_DNA"/>
</dbReference>
<evidence type="ECO:0000313" key="2">
    <source>
        <dbReference type="Proteomes" id="UP000011200"/>
    </source>
</evidence>
<name>A0A2U9PLL5_MYCSE</name>
<gene>
    <name evidence="1" type="ORF">D806_016020</name>
</gene>
<reference evidence="1 2" key="1">
    <citation type="journal article" date="2013" name="Genome Announc.">
        <title>Draft genome sequence of MKD8, a conjugal recipient Mycobacterium smegmatis strain.</title>
        <authorList>
            <person name="Gray T.A."/>
            <person name="Palumbo M.J."/>
            <person name="Derbyshire K.M."/>
        </authorList>
    </citation>
    <scope>NUCLEOTIDE SEQUENCE [LARGE SCALE GENOMIC DNA]</scope>
    <source>
        <strain evidence="1 2">MKD8</strain>
    </source>
</reference>
<proteinExistence type="predicted"/>
<evidence type="ECO:0000313" key="1">
    <source>
        <dbReference type="EMBL" id="AWT52586.1"/>
    </source>
</evidence>
<protein>
    <submittedName>
        <fullName evidence="1">Uncharacterized protein</fullName>
    </submittedName>
</protein>
<dbReference type="Proteomes" id="UP000011200">
    <property type="component" value="Chromosome"/>
</dbReference>